<dbReference type="SUPFAM" id="SSF75011">
    <property type="entry name" value="3-carboxy-cis,cis-mucoante lactonizing enzyme"/>
    <property type="match status" value="1"/>
</dbReference>
<proteinExistence type="inferred from homology"/>
<evidence type="ECO:0000313" key="5">
    <source>
        <dbReference type="Proteomes" id="UP000071641"/>
    </source>
</evidence>
<reference evidence="5" key="1">
    <citation type="submission" date="2016-02" db="EMBL/GenBank/DDBJ databases">
        <authorList>
            <person name="Rodrigo-Torres Lidia"/>
            <person name="Arahal R.David."/>
        </authorList>
    </citation>
    <scope>NUCLEOTIDE SEQUENCE [LARGE SCALE GENOMIC DNA]</scope>
    <source>
        <strain evidence="5">CECT 9029</strain>
    </source>
</reference>
<dbReference type="Pfam" id="PF10282">
    <property type="entry name" value="Lactonase"/>
    <property type="match status" value="1"/>
</dbReference>
<evidence type="ECO:0000313" key="4">
    <source>
        <dbReference type="EMBL" id="CZF79897.1"/>
    </source>
</evidence>
<dbReference type="InterPro" id="IPR050282">
    <property type="entry name" value="Cycloisomerase_2"/>
</dbReference>
<dbReference type="InterPro" id="IPR015943">
    <property type="entry name" value="WD40/YVTN_repeat-like_dom_sf"/>
</dbReference>
<keyword evidence="5" id="KW-1185">Reference proteome</keyword>
<dbReference type="OrthoDB" id="7057563at2"/>
<protein>
    <submittedName>
        <fullName evidence="4">6-phosphogluconolactonase</fullName>
        <ecNumber evidence="4">3.1.1.31</ecNumber>
    </submittedName>
</protein>
<evidence type="ECO:0000256" key="1">
    <source>
        <dbReference type="ARBA" id="ARBA00005564"/>
    </source>
</evidence>
<accession>A0A128EZG1</accession>
<keyword evidence="4" id="KW-0378">Hydrolase</keyword>
<gene>
    <name evidence="4" type="primary">pgl_2</name>
    <name evidence="4" type="ORF">GCE9029_01717</name>
</gene>
<evidence type="ECO:0000256" key="2">
    <source>
        <dbReference type="ARBA" id="ARBA00022526"/>
    </source>
</evidence>
<evidence type="ECO:0000256" key="3">
    <source>
        <dbReference type="SAM" id="SignalP"/>
    </source>
</evidence>
<sequence>MKQKLSLIATLLLSTYATHAAATDIYVVTNKADGNTIAHFKDDKGTFAMVAEYSSGGTGTGDLEIPALEKNPDHPLANGDDPLISANAIRASADGDLIVSVNPGDATIALSERQKGGKLALVNTAKASDLFPISVDISGDLVVAASVGDNNGTGSIALYQIKDGKLMMVADSRRDLKARPSTISFSTNGEFVYVNELVTGKVKVFGIENDNLTESPVSSIDSPRAEASRFQAIPVGFDVRGDNNKDVILMSEARFLTPDFKLREGNGEVVQSPLYSWQTGSLSTYTVDKKGKIAAVSQDVLTGSNVEGDEIANCWVALSPDGKTLWAANALSSSISSFSVGKKGDVTLKNDVAYKDSSETAFYSDMTVSRDGKHLYQLVGNQGVILVFDIKPNGDLTLNQQVGGMPELGTYGMLALD</sequence>
<dbReference type="PANTHER" id="PTHR30344">
    <property type="entry name" value="6-PHOSPHOGLUCONOLACTONASE-RELATED"/>
    <property type="match status" value="1"/>
</dbReference>
<keyword evidence="2" id="KW-0313">Glucose metabolism</keyword>
<dbReference type="PANTHER" id="PTHR30344:SF1">
    <property type="entry name" value="6-PHOSPHOGLUCONOLACTONASE"/>
    <property type="match status" value="1"/>
</dbReference>
<dbReference type="Proteomes" id="UP000071641">
    <property type="component" value="Unassembled WGS sequence"/>
</dbReference>
<feature type="chain" id="PRO_5007281832" evidence="3">
    <location>
        <begin position="21"/>
        <end position="417"/>
    </location>
</feature>
<dbReference type="InterPro" id="IPR019405">
    <property type="entry name" value="Lactonase_7-beta_prop"/>
</dbReference>
<dbReference type="EMBL" id="FIZX01000001">
    <property type="protein sequence ID" value="CZF79897.1"/>
    <property type="molecule type" value="Genomic_DNA"/>
</dbReference>
<organism evidence="4 5">
    <name type="scientific">Grimontia celer</name>
    <dbReference type="NCBI Taxonomy" id="1796497"/>
    <lineage>
        <taxon>Bacteria</taxon>
        <taxon>Pseudomonadati</taxon>
        <taxon>Pseudomonadota</taxon>
        <taxon>Gammaproteobacteria</taxon>
        <taxon>Vibrionales</taxon>
        <taxon>Vibrionaceae</taxon>
        <taxon>Grimontia</taxon>
    </lineage>
</organism>
<dbReference type="STRING" id="1796497.GCE9029_01717"/>
<name>A0A128EZG1_9GAMM</name>
<dbReference type="GO" id="GO:0017057">
    <property type="term" value="F:6-phosphogluconolactonase activity"/>
    <property type="evidence" value="ECO:0007669"/>
    <property type="project" value="UniProtKB-EC"/>
</dbReference>
<feature type="signal peptide" evidence="3">
    <location>
        <begin position="1"/>
        <end position="20"/>
    </location>
</feature>
<dbReference type="GO" id="GO:0006006">
    <property type="term" value="P:glucose metabolic process"/>
    <property type="evidence" value="ECO:0007669"/>
    <property type="project" value="UniProtKB-KW"/>
</dbReference>
<dbReference type="AlphaFoldDB" id="A0A128EZG1"/>
<keyword evidence="2" id="KW-0119">Carbohydrate metabolism</keyword>
<dbReference type="EC" id="3.1.1.31" evidence="4"/>
<keyword evidence="3" id="KW-0732">Signal</keyword>
<comment type="similarity">
    <text evidence="1">Belongs to the cycloisomerase 2 family.</text>
</comment>
<dbReference type="Gene3D" id="2.130.10.10">
    <property type="entry name" value="YVTN repeat-like/Quinoprotein amine dehydrogenase"/>
    <property type="match status" value="2"/>
</dbReference>
<dbReference type="RefSeq" id="WP_062662594.1">
    <property type="nucleotide sequence ID" value="NZ_FIZX01000001.1"/>
</dbReference>